<dbReference type="GO" id="GO:0016491">
    <property type="term" value="F:oxidoreductase activity"/>
    <property type="evidence" value="ECO:0007669"/>
    <property type="project" value="InterPro"/>
</dbReference>
<dbReference type="PROSITE" id="PS50905">
    <property type="entry name" value="FERRITIN_LIKE"/>
    <property type="match status" value="1"/>
</dbReference>
<dbReference type="InterPro" id="IPR003251">
    <property type="entry name" value="Rr_diiron-bd_dom"/>
</dbReference>
<feature type="domain" description="Ferritin-like diiron" evidence="1">
    <location>
        <begin position="1"/>
        <end position="88"/>
    </location>
</feature>
<gene>
    <name evidence="2" type="ORF">GTO91_06135</name>
</gene>
<dbReference type="SUPFAM" id="SSF47240">
    <property type="entry name" value="Ferritin-like"/>
    <property type="match status" value="1"/>
</dbReference>
<dbReference type="Gene3D" id="1.20.1260.10">
    <property type="match status" value="1"/>
</dbReference>
<accession>A0A845L2P9</accession>
<keyword evidence="3" id="KW-1185">Reference proteome</keyword>
<dbReference type="Proteomes" id="UP000463470">
    <property type="component" value="Unassembled WGS sequence"/>
</dbReference>
<dbReference type="InterPro" id="IPR012347">
    <property type="entry name" value="Ferritin-like"/>
</dbReference>
<dbReference type="AlphaFoldDB" id="A0A845L2P9"/>
<protein>
    <recommendedName>
        <fullName evidence="1">Ferritin-like diiron domain-containing protein</fullName>
    </recommendedName>
</protein>
<proteinExistence type="predicted"/>
<dbReference type="GO" id="GO:0046872">
    <property type="term" value="F:metal ion binding"/>
    <property type="evidence" value="ECO:0007669"/>
    <property type="project" value="InterPro"/>
</dbReference>
<evidence type="ECO:0000259" key="1">
    <source>
        <dbReference type="PROSITE" id="PS50905"/>
    </source>
</evidence>
<comment type="caution">
    <text evidence="2">The sequence shown here is derived from an EMBL/GenBank/DDBJ whole genome shotgun (WGS) entry which is preliminary data.</text>
</comment>
<dbReference type="OrthoDB" id="2083152at2"/>
<evidence type="ECO:0000313" key="2">
    <source>
        <dbReference type="EMBL" id="MZP29285.1"/>
    </source>
</evidence>
<evidence type="ECO:0000313" key="3">
    <source>
        <dbReference type="Proteomes" id="UP000463470"/>
    </source>
</evidence>
<dbReference type="InterPro" id="IPR009078">
    <property type="entry name" value="Ferritin-like_SF"/>
</dbReference>
<dbReference type="InterPro" id="IPR009040">
    <property type="entry name" value="Ferritin-like_diiron"/>
</dbReference>
<dbReference type="EMBL" id="WXEY01000004">
    <property type="protein sequence ID" value="MZP29285.1"/>
    <property type="molecule type" value="Genomic_DNA"/>
</dbReference>
<sequence length="88" mass="10032">MRTKENILKALVYEQAAYYNYRKFADEAKKDGLDDAAELFYDLAGQEMDHKNRLLGQLKNLVPKDLTRGKRKFAVLSNPTAHSGSPED</sequence>
<dbReference type="Pfam" id="PF02915">
    <property type="entry name" value="Rubrerythrin"/>
    <property type="match status" value="1"/>
</dbReference>
<organism evidence="2 3">
    <name type="scientific">Heliomicrobium undosum</name>
    <dbReference type="NCBI Taxonomy" id="121734"/>
    <lineage>
        <taxon>Bacteria</taxon>
        <taxon>Bacillati</taxon>
        <taxon>Bacillota</taxon>
        <taxon>Clostridia</taxon>
        <taxon>Eubacteriales</taxon>
        <taxon>Heliobacteriaceae</taxon>
        <taxon>Heliomicrobium</taxon>
    </lineage>
</organism>
<reference evidence="2 3" key="1">
    <citation type="submission" date="2020-01" db="EMBL/GenBank/DDBJ databases">
        <title>Whole-genome sequence of Heliobacterium undosum DSM 13378.</title>
        <authorList>
            <person name="Kyndt J.A."/>
            <person name="Meyer T.E."/>
        </authorList>
    </citation>
    <scope>NUCLEOTIDE SEQUENCE [LARGE SCALE GENOMIC DNA]</scope>
    <source>
        <strain evidence="2 3">DSM 13378</strain>
    </source>
</reference>
<dbReference type="RefSeq" id="WP_161256409.1">
    <property type="nucleotide sequence ID" value="NZ_WXEY01000004.1"/>
</dbReference>
<name>A0A845L2P9_9FIRM</name>